<dbReference type="PANTHER" id="PTHR24171">
    <property type="entry name" value="ANKYRIN REPEAT DOMAIN-CONTAINING PROTEIN 39-RELATED"/>
    <property type="match status" value="1"/>
</dbReference>
<keyword evidence="2 3" id="KW-0040">ANK repeat</keyword>
<feature type="repeat" description="ANK" evidence="3">
    <location>
        <begin position="298"/>
        <end position="330"/>
    </location>
</feature>
<protein>
    <submittedName>
        <fullName evidence="5">Uncharacterized protein</fullName>
    </submittedName>
</protein>
<dbReference type="EMBL" id="OZ020114">
    <property type="protein sequence ID" value="CAK9266874.1"/>
    <property type="molecule type" value="Genomic_DNA"/>
</dbReference>
<dbReference type="Gene3D" id="3.10.20.10">
    <property type="match status" value="1"/>
</dbReference>
<dbReference type="PRINTS" id="PR01415">
    <property type="entry name" value="ANKYRIN"/>
</dbReference>
<keyword evidence="4" id="KW-0732">Signal</keyword>
<dbReference type="InterPro" id="IPR036770">
    <property type="entry name" value="Ankyrin_rpt-contain_sf"/>
</dbReference>
<name>A0ABP0WJ82_9BRYO</name>
<evidence type="ECO:0000256" key="4">
    <source>
        <dbReference type="SAM" id="SignalP"/>
    </source>
</evidence>
<dbReference type="Pfam" id="PF13637">
    <property type="entry name" value="Ank_4"/>
    <property type="match status" value="1"/>
</dbReference>
<evidence type="ECO:0000256" key="2">
    <source>
        <dbReference type="ARBA" id="ARBA00023043"/>
    </source>
</evidence>
<feature type="signal peptide" evidence="4">
    <location>
        <begin position="1"/>
        <end position="18"/>
    </location>
</feature>
<organism evidence="5 6">
    <name type="scientific">Sphagnum jensenii</name>
    <dbReference type="NCBI Taxonomy" id="128206"/>
    <lineage>
        <taxon>Eukaryota</taxon>
        <taxon>Viridiplantae</taxon>
        <taxon>Streptophyta</taxon>
        <taxon>Embryophyta</taxon>
        <taxon>Bryophyta</taxon>
        <taxon>Sphagnophytina</taxon>
        <taxon>Sphagnopsida</taxon>
        <taxon>Sphagnales</taxon>
        <taxon>Sphagnaceae</taxon>
        <taxon>Sphagnum</taxon>
    </lineage>
</organism>
<evidence type="ECO:0000313" key="6">
    <source>
        <dbReference type="Proteomes" id="UP001497444"/>
    </source>
</evidence>
<feature type="chain" id="PRO_5046216909" evidence="4">
    <location>
        <begin position="19"/>
        <end position="475"/>
    </location>
</feature>
<evidence type="ECO:0000256" key="3">
    <source>
        <dbReference type="PROSITE-ProRule" id="PRU00023"/>
    </source>
</evidence>
<feature type="repeat" description="ANK" evidence="3">
    <location>
        <begin position="331"/>
        <end position="363"/>
    </location>
</feature>
<dbReference type="SMART" id="SM00248">
    <property type="entry name" value="ANK"/>
    <property type="match status" value="5"/>
</dbReference>
<evidence type="ECO:0000313" key="5">
    <source>
        <dbReference type="EMBL" id="CAK9266874.1"/>
    </source>
</evidence>
<dbReference type="Proteomes" id="UP001497444">
    <property type="component" value="Chromosome 19"/>
</dbReference>
<dbReference type="PROSITE" id="PS50088">
    <property type="entry name" value="ANK_REPEAT"/>
    <property type="match status" value="4"/>
</dbReference>
<feature type="repeat" description="ANK" evidence="3">
    <location>
        <begin position="397"/>
        <end position="429"/>
    </location>
</feature>
<dbReference type="InterPro" id="IPR002110">
    <property type="entry name" value="Ankyrin_rpt"/>
</dbReference>
<sequence>MTLLLCLVMLMVLMVCLEQFHQYQVVVGLAVLTATNETQKAFRMKLWATNQVRVKSKFRSSGIEQEEEEDDTFSESFAIEEGIFEDTFPKRQDDYEVKVESNDRPSLVPDDWKPLQEELSRSKWEKKREVIDNLVEHARRKQAQRRLTIAERDVGHKAYQQRHFPRVLPRHGETQPSYGVKKMIEEELYKEIFDTDDDDITQDLLEDETASDSEGDEPVAQINYASSLRATPRNPRLALGDSTFDDVARKFRKQEQDIEENQCDSNSKDNDAESKLLSNKEKAMLRSSNFSNSKVSSEKWNALHTLAASGQINVVDQLLKRGAHIDALDMDGVTALHRAVLTGRESMVRHLLKSGANALATDRVGATALHYAAQTANGNLVRLLTRHGINVNSPDNEGWTPLHVAVQSGRTDIIKLLLRRGADINILNQDGNSPLDIALSFGKGFGFYHVVTSLKKASQNVQGLMQFAVTSEDQS</sequence>
<keyword evidence="1" id="KW-0677">Repeat</keyword>
<dbReference type="Pfam" id="PF12796">
    <property type="entry name" value="Ank_2"/>
    <property type="match status" value="1"/>
</dbReference>
<dbReference type="Gene3D" id="1.25.40.20">
    <property type="entry name" value="Ankyrin repeat-containing domain"/>
    <property type="match status" value="2"/>
</dbReference>
<evidence type="ECO:0000256" key="1">
    <source>
        <dbReference type="ARBA" id="ARBA00022737"/>
    </source>
</evidence>
<proteinExistence type="predicted"/>
<dbReference type="SUPFAM" id="SSF48403">
    <property type="entry name" value="Ankyrin repeat"/>
    <property type="match status" value="1"/>
</dbReference>
<reference evidence="5" key="1">
    <citation type="submission" date="2024-02" db="EMBL/GenBank/DDBJ databases">
        <authorList>
            <consortium name="ELIXIR-Norway"/>
            <consortium name="Elixir Norway"/>
        </authorList>
    </citation>
    <scope>NUCLEOTIDE SEQUENCE</scope>
</reference>
<feature type="repeat" description="ANK" evidence="3">
    <location>
        <begin position="364"/>
        <end position="396"/>
    </location>
</feature>
<accession>A0ABP0WJ82</accession>
<keyword evidence="6" id="KW-1185">Reference proteome</keyword>
<dbReference type="PROSITE" id="PS50297">
    <property type="entry name" value="ANK_REP_REGION"/>
    <property type="match status" value="4"/>
</dbReference>
<gene>
    <name evidence="5" type="ORF">CSSPJE1EN1_LOCUS12352</name>
</gene>